<reference evidence="2" key="1">
    <citation type="journal article" date="2020" name="Stud. Mycol.">
        <title>101 Dothideomycetes genomes: a test case for predicting lifestyles and emergence of pathogens.</title>
        <authorList>
            <person name="Haridas S."/>
            <person name="Albert R."/>
            <person name="Binder M."/>
            <person name="Bloem J."/>
            <person name="Labutti K."/>
            <person name="Salamov A."/>
            <person name="Andreopoulos B."/>
            <person name="Baker S."/>
            <person name="Barry K."/>
            <person name="Bills G."/>
            <person name="Bluhm B."/>
            <person name="Cannon C."/>
            <person name="Castanera R."/>
            <person name="Culley D."/>
            <person name="Daum C."/>
            <person name="Ezra D."/>
            <person name="Gonzalez J."/>
            <person name="Henrissat B."/>
            <person name="Kuo A."/>
            <person name="Liang C."/>
            <person name="Lipzen A."/>
            <person name="Lutzoni F."/>
            <person name="Magnuson J."/>
            <person name="Mondo S."/>
            <person name="Nolan M."/>
            <person name="Ohm R."/>
            <person name="Pangilinan J."/>
            <person name="Park H.-J."/>
            <person name="Ramirez L."/>
            <person name="Alfaro M."/>
            <person name="Sun H."/>
            <person name="Tritt A."/>
            <person name="Yoshinaga Y."/>
            <person name="Zwiers L.-H."/>
            <person name="Turgeon B."/>
            <person name="Goodwin S."/>
            <person name="Spatafora J."/>
            <person name="Crous P."/>
            <person name="Grigoriev I."/>
        </authorList>
    </citation>
    <scope>NUCLEOTIDE SEQUENCE</scope>
    <source>
        <strain evidence="2">CBS 379.55</strain>
    </source>
</reference>
<sequence>MPYRQGEEQDPPSPSPDRQTRRPHTLSRSRSPDRENRKSRRHNVRNRSPPPQRIPLPFNAPRLSKRQLAEYKPLFQSYLEIQKRLKLDELEEREVRGRWKSFVSHWNRGELARSWYDPSMLKTAKETVSAYRRSRAEPKLRDSPTYDPQHMSQIVARGESQSEDDFGPTIPRHVLSRRTGPTMPKVDDLALRDQLNAEDRMRMSSNYRDDVRYERKEERKAQKERLEELVPRADPGSRERQLEKKREATSTLNEFRNAKEGGDAEVGDADLLGTDDMDEYKRSRREMERKKSEREIRREEMMRARAVEREEKLAEFRQKEAATMEYLKAIAKDRFG</sequence>
<protein>
    <recommendedName>
        <fullName evidence="4">RNA helicase HEL117</fullName>
    </recommendedName>
</protein>
<evidence type="ECO:0000313" key="3">
    <source>
        <dbReference type="Proteomes" id="UP000800097"/>
    </source>
</evidence>
<dbReference type="EMBL" id="ML986550">
    <property type="protein sequence ID" value="KAF2271311.1"/>
    <property type="molecule type" value="Genomic_DNA"/>
</dbReference>
<dbReference type="Proteomes" id="UP000800097">
    <property type="component" value="Unassembled WGS sequence"/>
</dbReference>
<evidence type="ECO:0000313" key="2">
    <source>
        <dbReference type="EMBL" id="KAF2271311.1"/>
    </source>
</evidence>
<dbReference type="AlphaFoldDB" id="A0A6A6J411"/>
<accession>A0A6A6J411</accession>
<evidence type="ECO:0000256" key="1">
    <source>
        <dbReference type="SAM" id="MobiDB-lite"/>
    </source>
</evidence>
<gene>
    <name evidence="2" type="ORF">EI97DRAFT_286785</name>
</gene>
<keyword evidence="3" id="KW-1185">Reference proteome</keyword>
<evidence type="ECO:0008006" key="4">
    <source>
        <dbReference type="Google" id="ProtNLM"/>
    </source>
</evidence>
<dbReference type="InterPro" id="IPR044688">
    <property type="entry name" value="SCI-1-like"/>
</dbReference>
<feature type="compositionally biased region" description="Basic and acidic residues" evidence="1">
    <location>
        <begin position="200"/>
        <end position="248"/>
    </location>
</feature>
<name>A0A6A6J411_WESOR</name>
<dbReference type="PANTHER" id="PTHR34117:SF1">
    <property type="entry name" value="STYLE CELL-CYCLE INHIBITOR 1"/>
    <property type="match status" value="1"/>
</dbReference>
<feature type="region of interest" description="Disordered" evidence="1">
    <location>
        <begin position="1"/>
        <end position="61"/>
    </location>
</feature>
<feature type="region of interest" description="Disordered" evidence="1">
    <location>
        <begin position="200"/>
        <end position="249"/>
    </location>
</feature>
<dbReference type="OrthoDB" id="2139939at2759"/>
<feature type="region of interest" description="Disordered" evidence="1">
    <location>
        <begin position="158"/>
        <end position="185"/>
    </location>
</feature>
<dbReference type="RefSeq" id="XP_033648850.1">
    <property type="nucleotide sequence ID" value="XM_033794410.1"/>
</dbReference>
<organism evidence="2 3">
    <name type="scientific">Westerdykella ornata</name>
    <dbReference type="NCBI Taxonomy" id="318751"/>
    <lineage>
        <taxon>Eukaryota</taxon>
        <taxon>Fungi</taxon>
        <taxon>Dikarya</taxon>
        <taxon>Ascomycota</taxon>
        <taxon>Pezizomycotina</taxon>
        <taxon>Dothideomycetes</taxon>
        <taxon>Pleosporomycetidae</taxon>
        <taxon>Pleosporales</taxon>
        <taxon>Sporormiaceae</taxon>
        <taxon>Westerdykella</taxon>
    </lineage>
</organism>
<proteinExistence type="predicted"/>
<dbReference type="PANTHER" id="PTHR34117">
    <property type="entry name" value="STYLE CELL-CYCLE INHIBITOR 1"/>
    <property type="match status" value="1"/>
</dbReference>
<dbReference type="GeneID" id="54547585"/>